<sequence>MPFVQRVVQPVNLAQVCSTSGSGNQKTNKFLCIPGKCQNNNCINNKLSPQHQQQQLQQQQQQRGEISLNGREPAQSKIAAESEFLSSSSSSSPPPPSLSLNPSDVLLSRTTSLLNSNAKDGLISPSLTSSTTASSTTTVTTAIIHNNGGVSTINDLAGKDTTDHVGYTNSFSYNTDHEDDVCSSVLPPVSPAPTMPMKKLKQHVEFLSNIPTSPTRQQSARSGASMVGGTSMAGSSGAIIRASTSQQQQLQQQQRLRTPQSPTATKIVAGYEFDSISNITLSNALRQLASLVLIASDIFDDLQKELQSVGDRARVVQKKIIAVERRVSAYDPKMVTVPESDLLTFAQRKQHYESDKSYRKELFTSDTRPHSVRVLYDEAGKITPPPTPATGLSAASTAVGSPTTAAFDILTADGNEATLLLADGGALATNGVGGANLMTAGSDDDLLCPFGNSNRKMRKRIDAEIEIRLPAAIEDLRKWTSSEALGDVTVTPDCMHHVDTSISTSVVIGDNGVLTPALSPSVLSADAVDALYSIDHNNTLIDNSHIPNDINNDVPLNHRLPSPEEQCKIIALRYPAEVISVDTSGKRFQRMCMARKSTTGVFTTMPDTNNLNDDVQTVARRSRSRKARGKRRNTIAGIDQKEIQSAANGDTTATSGELKNALASTEDGNGDVMEQQQRNRAADLKASKSKFGRSKSSDLLKKESVALPYDKGKSTLTRLNSLKQWGRNRFKFMQRSASGDQHNASMLSTINSSGCSGSNDLNTSGSTSADSHNTSSEKAEICSASGSASVSSHKTSSTTKMGEKSSVTDVDEDCRVHEYVTQRAHESRFSHERKPSYSSSEKSMSVSSSGHLRGKLHLNSACANVKLRDTSSLNRQRRINGLGGGNNKDDQPHSSSGNWSASSESGRASIGSEITLQPKSSASNTSLNVSSFQNGSSNPPSSMLSRRRFFNTSASSSVTSEGTATPDLQMANEGTYPNHLDDETSSAYSCDTEGYYTSFHMDSGLRTLKEEEINMSNFQIGGHPLNGSIFGQSGPSSFNSSPQTLMAENEYELFGRGSTSTTTSSAGTVCTTLMAHNSGAEQSSLNNSLASCGPEVPERVSSLRLSSASTSTLERSISSSTIGSTLERTGTIKRNVNASLKLSCSEVPSLESNTATPESQDDEFNFNEQIKKRGALSLPHSSEVEVSECSDLEGVERIERIKQKTAMTARRIPSMCIITPSTSDDENHHLDEFQSERHQDVEDETNEDEDDVLNKTLTEESFKDLLDDDKEKVKLQEVDNNLNHVNENLSLFEKLKVILPPSVKKSPKKAFPTPELSVINDDELYDMAGEYVYISADVSNNNNKKAPGQPMMPKASAASSLGIYYSNNVLRMPQPATEYVSLNELPKTIQKAYAKESPSVLAASSSSKTRAEGSSMAESENKQRSALCADSDKATQQPNNSMSSPGGAMAMYAEINELRSEIAASAAAATAAATATSTSANATTLSYLQNTPPSSASSSPHVSPHKGARVRLNAQGKPIYDSDSLKRRKGAHTTFAPGPYVKRQPDYDDSNEYSDIKRGGEEENESVDTTIRNTSTSSLHSSTSTPVKSESVLNPVAKLLLLNKSNANPRKIANVRPIVHQNSSKLALGSPSMRPLPLTPYEQQANNTATEMYASSSAYAAIYSDATNNSSKQLTANQTNPYFHHPQSSMMHSPSTKSTASSTGSTISSSTGSSISAASVATTATTNSGGGGSGTLSSKDDEGYQHLYKRPDEVDAMIQPYYETLNQSQNPAAGSTFQRNSPLYWTLQNRRPVKPQAPANALSRDDLYATPLKRSERLALAQQQQQLRQQAAVAEATNPATLPASPSAGRQRNNNFLTSTPIRNSDSSLPADNIPAKQRLRNWDDNSPERLNTCADRIGQSKTSLMDFKRLLLAKSAKSSTLPKKMSAVELLKKNNLTNQQNSQLSSPLKSSSTTASNPISITGGPTLSQLNSSMKLLDLSGSPKTFANRRMLRQGQFGSPSKSFAPKLKTTRSNSLQRTDIMSTTIPEANSEEDHHNHSANSSLNNSKNSEEENIIDDESFNIKRNIFLQAEENNFMRSELRSSFGRPKSDAAKQPIVSKVEPIMKPLTDSSNVAAGGGNISTLTSMMANVNVSNPSMENVRLPSTNTANAMSTTAASLANMPALETAL</sequence>
<dbReference type="GeneID" id="101901532"/>
<organism evidence="2 3">
    <name type="scientific">Musca domestica</name>
    <name type="common">House fly</name>
    <dbReference type="NCBI Taxonomy" id="7370"/>
    <lineage>
        <taxon>Eukaryota</taxon>
        <taxon>Metazoa</taxon>
        <taxon>Ecdysozoa</taxon>
        <taxon>Arthropoda</taxon>
        <taxon>Hexapoda</taxon>
        <taxon>Insecta</taxon>
        <taxon>Pterygota</taxon>
        <taxon>Neoptera</taxon>
        <taxon>Endopterygota</taxon>
        <taxon>Diptera</taxon>
        <taxon>Brachycera</taxon>
        <taxon>Muscomorpha</taxon>
        <taxon>Muscoidea</taxon>
        <taxon>Muscidae</taxon>
        <taxon>Musca</taxon>
    </lineage>
</organism>
<feature type="region of interest" description="Disordered" evidence="1">
    <location>
        <begin position="1997"/>
        <end position="2053"/>
    </location>
</feature>
<protein>
    <submittedName>
        <fullName evidence="3">Serine-rich adhesin for platelets</fullName>
    </submittedName>
</protein>
<feature type="compositionally biased region" description="Low complexity" evidence="1">
    <location>
        <begin position="1492"/>
        <end position="1502"/>
    </location>
</feature>
<dbReference type="Proteomes" id="UP001652621">
    <property type="component" value="Unplaced"/>
</dbReference>
<feature type="compositionally biased region" description="Low complexity" evidence="1">
    <location>
        <begin position="783"/>
        <end position="800"/>
    </location>
</feature>
<reference evidence="3" key="1">
    <citation type="submission" date="2025-08" db="UniProtKB">
        <authorList>
            <consortium name="RefSeq"/>
        </authorList>
    </citation>
    <scope>IDENTIFICATION</scope>
    <source>
        <strain evidence="3">Aabys</strain>
        <tissue evidence="3">Whole body</tissue>
    </source>
</reference>
<feature type="compositionally biased region" description="Polar residues" evidence="1">
    <location>
        <begin position="210"/>
        <end position="222"/>
    </location>
</feature>
<feature type="compositionally biased region" description="Polar residues" evidence="1">
    <location>
        <begin position="932"/>
        <end position="963"/>
    </location>
</feature>
<feature type="region of interest" description="Disordered" evidence="1">
    <location>
        <begin position="663"/>
        <end position="697"/>
    </location>
</feature>
<feature type="region of interest" description="Disordered" evidence="1">
    <location>
        <begin position="823"/>
        <end position="852"/>
    </location>
</feature>
<evidence type="ECO:0000256" key="1">
    <source>
        <dbReference type="SAM" id="MobiDB-lite"/>
    </source>
</evidence>
<feature type="region of interest" description="Disordered" evidence="1">
    <location>
        <begin position="210"/>
        <end position="263"/>
    </location>
</feature>
<proteinExistence type="predicted"/>
<gene>
    <name evidence="3" type="primary">LOC101901532</name>
</gene>
<feature type="compositionally biased region" description="Low complexity" evidence="1">
    <location>
        <begin position="50"/>
        <end position="62"/>
    </location>
</feature>
<feature type="region of interest" description="Disordered" evidence="1">
    <location>
        <begin position="758"/>
        <end position="810"/>
    </location>
</feature>
<feature type="compositionally biased region" description="Low complexity" evidence="1">
    <location>
        <begin position="2040"/>
        <end position="2049"/>
    </location>
</feature>
<feature type="compositionally biased region" description="Low complexity" evidence="1">
    <location>
        <begin position="894"/>
        <end position="905"/>
    </location>
</feature>
<feature type="compositionally biased region" description="Low complexity" evidence="1">
    <location>
        <begin position="1939"/>
        <end position="1958"/>
    </location>
</feature>
<feature type="region of interest" description="Disordered" evidence="1">
    <location>
        <begin position="1671"/>
        <end position="1742"/>
    </location>
</feature>
<feature type="compositionally biased region" description="Polar residues" evidence="1">
    <location>
        <begin position="1434"/>
        <end position="1444"/>
    </location>
</feature>
<feature type="region of interest" description="Disordered" evidence="1">
    <location>
        <begin position="1396"/>
        <end position="1447"/>
    </location>
</feature>
<feature type="compositionally biased region" description="Polar residues" evidence="1">
    <location>
        <begin position="1671"/>
        <end position="1681"/>
    </location>
</feature>
<dbReference type="RefSeq" id="XP_058982696.1">
    <property type="nucleotide sequence ID" value="XM_059126713.1"/>
</dbReference>
<feature type="compositionally biased region" description="Low complexity" evidence="1">
    <location>
        <begin position="920"/>
        <end position="931"/>
    </location>
</feature>
<feature type="compositionally biased region" description="Low complexity" evidence="1">
    <location>
        <begin position="244"/>
        <end position="262"/>
    </location>
</feature>
<feature type="compositionally biased region" description="Polar residues" evidence="1">
    <location>
        <begin position="2012"/>
        <end position="2029"/>
    </location>
</feature>
<evidence type="ECO:0000313" key="3">
    <source>
        <dbReference type="RefSeq" id="XP_058982696.1"/>
    </source>
</evidence>
<feature type="region of interest" description="Disordered" evidence="1">
    <location>
        <begin position="48"/>
        <end position="103"/>
    </location>
</feature>
<dbReference type="Gene3D" id="1.20.5.340">
    <property type="match status" value="1"/>
</dbReference>
<feature type="region of interest" description="Disordered" evidence="1">
    <location>
        <begin position="1486"/>
        <end position="1589"/>
    </location>
</feature>
<evidence type="ECO:0000313" key="2">
    <source>
        <dbReference type="Proteomes" id="UP001652621"/>
    </source>
</evidence>
<feature type="compositionally biased region" description="Low complexity" evidence="1">
    <location>
        <begin position="1574"/>
        <end position="1585"/>
    </location>
</feature>
<name>A0ABM3VA86_MUSDO</name>
<feature type="compositionally biased region" description="Low complexity" evidence="1">
    <location>
        <begin position="836"/>
        <end position="849"/>
    </location>
</feature>
<feature type="region of interest" description="Disordered" evidence="1">
    <location>
        <begin position="872"/>
        <end position="983"/>
    </location>
</feature>
<keyword evidence="2" id="KW-1185">Reference proteome</keyword>
<feature type="compositionally biased region" description="Basic and acidic residues" evidence="1">
    <location>
        <begin position="823"/>
        <end position="835"/>
    </location>
</feature>
<feature type="compositionally biased region" description="Low complexity" evidence="1">
    <location>
        <begin position="1397"/>
        <end position="1407"/>
    </location>
</feature>
<accession>A0ABM3VA86</accession>
<feature type="compositionally biased region" description="Low complexity" evidence="1">
    <location>
        <begin position="1684"/>
        <end position="1727"/>
    </location>
</feature>
<feature type="region of interest" description="Disordered" evidence="1">
    <location>
        <begin position="1939"/>
        <end position="1967"/>
    </location>
</feature>
<feature type="compositionally biased region" description="Polar residues" evidence="1">
    <location>
        <begin position="758"/>
        <end position="774"/>
    </location>
</feature>